<dbReference type="Proteomes" id="UP000292424">
    <property type="component" value="Chromosome"/>
</dbReference>
<dbReference type="Gene3D" id="3.10.620.30">
    <property type="match status" value="1"/>
</dbReference>
<dbReference type="KEGG" id="arac:E0W69_013415"/>
<sequence>MAIFEIKHITKYKYDVPVFESVNEIKIFPLQCQEQEVKSQEVIISNHPDVFHFFDYWGNKTGVFNVLESHQTLEIESRLKIVTFNQNVPSLNLHATVGDLSSLVPSDIRLIELTTPDHIAHHQALKGVINGFFQKSTVVASVVSDCAFYVYQHLNYTKGITTTETNVDEILNKGGGVCQDFAHVLLEMLRIAGIPARYVSGYICSNNGQMRGEGATHAWVEAFIPDFGWAGIDPANNIWVTDMHVKLAIGRSFADCSPTKGVFRGFGIQSLSVLVNIGFEDGSVLENESNVNEYEEAGVTIPEPLDALKTETEDAKEQKQQ</sequence>
<evidence type="ECO:0000259" key="2">
    <source>
        <dbReference type="SMART" id="SM00460"/>
    </source>
</evidence>
<dbReference type="Pfam" id="PF01841">
    <property type="entry name" value="Transglut_core"/>
    <property type="match status" value="1"/>
</dbReference>
<accession>A0A5P2G5Y4</accession>
<feature type="region of interest" description="Disordered" evidence="1">
    <location>
        <begin position="302"/>
        <end position="321"/>
    </location>
</feature>
<evidence type="ECO:0000256" key="1">
    <source>
        <dbReference type="SAM" id="MobiDB-lite"/>
    </source>
</evidence>
<dbReference type="SUPFAM" id="SSF54001">
    <property type="entry name" value="Cysteine proteinases"/>
    <property type="match status" value="1"/>
</dbReference>
<dbReference type="EMBL" id="CP044016">
    <property type="protein sequence ID" value="QES89619.1"/>
    <property type="molecule type" value="Genomic_DNA"/>
</dbReference>
<dbReference type="InterPro" id="IPR038765">
    <property type="entry name" value="Papain-like_cys_pep_sf"/>
</dbReference>
<dbReference type="OrthoDB" id="9804872at2"/>
<dbReference type="SMART" id="SM00460">
    <property type="entry name" value="TGc"/>
    <property type="match status" value="1"/>
</dbReference>
<feature type="domain" description="Transglutaminase-like" evidence="2">
    <location>
        <begin position="170"/>
        <end position="236"/>
    </location>
</feature>
<dbReference type="Pfam" id="PF08379">
    <property type="entry name" value="Bact_transglu_N"/>
    <property type="match status" value="1"/>
</dbReference>
<dbReference type="RefSeq" id="WP_131330562.1">
    <property type="nucleotide sequence ID" value="NZ_CP044016.1"/>
</dbReference>
<reference evidence="3 4" key="1">
    <citation type="submission" date="2019-09" db="EMBL/GenBank/DDBJ databases">
        <title>Complete genome sequence of Arachidicoccus sp. B3-10 isolated from apple orchard soil.</title>
        <authorList>
            <person name="Kim H.S."/>
            <person name="Han K.-I."/>
            <person name="Suh M.K."/>
            <person name="Lee K.C."/>
            <person name="Eom M.K."/>
            <person name="Kim J.-S."/>
            <person name="Kang S.W."/>
            <person name="Sin Y."/>
            <person name="Lee J.-S."/>
        </authorList>
    </citation>
    <scope>NUCLEOTIDE SEQUENCE [LARGE SCALE GENOMIC DNA]</scope>
    <source>
        <strain evidence="3 4">B3-10</strain>
    </source>
</reference>
<evidence type="ECO:0000313" key="3">
    <source>
        <dbReference type="EMBL" id="QES89619.1"/>
    </source>
</evidence>
<protein>
    <submittedName>
        <fullName evidence="3">Transglutaminase family protein</fullName>
    </submittedName>
</protein>
<organism evidence="3 4">
    <name type="scientific">Rhizosphaericola mali</name>
    <dbReference type="NCBI Taxonomy" id="2545455"/>
    <lineage>
        <taxon>Bacteria</taxon>
        <taxon>Pseudomonadati</taxon>
        <taxon>Bacteroidota</taxon>
        <taxon>Chitinophagia</taxon>
        <taxon>Chitinophagales</taxon>
        <taxon>Chitinophagaceae</taxon>
        <taxon>Rhizosphaericola</taxon>
    </lineage>
</organism>
<evidence type="ECO:0000313" key="4">
    <source>
        <dbReference type="Proteomes" id="UP000292424"/>
    </source>
</evidence>
<keyword evidence="4" id="KW-1185">Reference proteome</keyword>
<name>A0A5P2G5Y4_9BACT</name>
<gene>
    <name evidence="3" type="ORF">E0W69_013415</name>
</gene>
<proteinExistence type="predicted"/>
<dbReference type="InterPro" id="IPR002931">
    <property type="entry name" value="Transglutaminase-like"/>
</dbReference>
<dbReference type="PANTHER" id="PTHR33490:SF6">
    <property type="entry name" value="SLL1049 PROTEIN"/>
    <property type="match status" value="1"/>
</dbReference>
<feature type="compositionally biased region" description="Basic and acidic residues" evidence="1">
    <location>
        <begin position="306"/>
        <end position="321"/>
    </location>
</feature>
<dbReference type="AlphaFoldDB" id="A0A5P2G5Y4"/>
<dbReference type="InterPro" id="IPR013589">
    <property type="entry name" value="Bac_transglu_N"/>
</dbReference>
<dbReference type="PANTHER" id="PTHR33490">
    <property type="entry name" value="BLR5614 PROTEIN-RELATED"/>
    <property type="match status" value="1"/>
</dbReference>